<feature type="transmembrane region" description="Helical" evidence="6">
    <location>
        <begin position="145"/>
        <end position="169"/>
    </location>
</feature>
<dbReference type="GO" id="GO:0005886">
    <property type="term" value="C:plasma membrane"/>
    <property type="evidence" value="ECO:0007669"/>
    <property type="project" value="TreeGrafter"/>
</dbReference>
<comment type="similarity">
    <text evidence="2">Belongs to the GtrA family.</text>
</comment>
<evidence type="ECO:0000256" key="2">
    <source>
        <dbReference type="ARBA" id="ARBA00009399"/>
    </source>
</evidence>
<evidence type="ECO:0000256" key="6">
    <source>
        <dbReference type="SAM" id="Phobius"/>
    </source>
</evidence>
<dbReference type="EMBL" id="CP001814">
    <property type="protein sequence ID" value="ACZ84330.1"/>
    <property type="molecule type" value="Genomic_DNA"/>
</dbReference>
<keyword evidence="4 6" id="KW-1133">Transmembrane helix</keyword>
<gene>
    <name evidence="8" type="ordered locus">Sros_1335</name>
</gene>
<comment type="subcellular location">
    <subcellularLocation>
        <location evidence="1">Membrane</location>
        <topology evidence="1">Multi-pass membrane protein</topology>
    </subcellularLocation>
</comment>
<keyword evidence="5 6" id="KW-0472">Membrane</keyword>
<dbReference type="Proteomes" id="UP000002029">
    <property type="component" value="Chromosome"/>
</dbReference>
<feature type="transmembrane region" description="Helical" evidence="6">
    <location>
        <begin position="175"/>
        <end position="194"/>
    </location>
</feature>
<dbReference type="PANTHER" id="PTHR38459:SF1">
    <property type="entry name" value="PROPHAGE BACTOPRENOL-LINKED GLUCOSE TRANSLOCASE HOMOLOG"/>
    <property type="match status" value="1"/>
</dbReference>
<evidence type="ECO:0000256" key="5">
    <source>
        <dbReference type="ARBA" id="ARBA00023136"/>
    </source>
</evidence>
<feature type="transmembrane region" description="Helical" evidence="6">
    <location>
        <begin position="106"/>
        <end position="125"/>
    </location>
</feature>
<sequence length="220" mass="24922">MPGFIRQGVTFIEIFLADWYAQHLVNRQAEPGTPPVAWQKNVRGPPEWRIPSQPGKDRAGDVQFLRGAYERLSGLIRELSKFGTIGAIAFVIDTGGFNLLQYGLHWGTLTSKVIATVIATTFAYFGNRFWTYRHREQSGLAREYFLFFLLNGVALLIGLLCIGFTRYTLELTDPLSINVANLIGIGLGTLFRFWSYKKWVFLAATEEVPKELPDEVTRAR</sequence>
<dbReference type="InterPro" id="IPR007267">
    <property type="entry name" value="GtrA_DPMS_TM"/>
</dbReference>
<protein>
    <submittedName>
        <fullName evidence="8">Membrane protein-like protein</fullName>
    </submittedName>
</protein>
<dbReference type="InterPro" id="IPR051401">
    <property type="entry name" value="GtrA_CellWall_Glycosyl"/>
</dbReference>
<reference evidence="8 9" key="1">
    <citation type="journal article" date="2010" name="Stand. Genomic Sci.">
        <title>Complete genome sequence of Streptosporangium roseum type strain (NI 9100).</title>
        <authorList>
            <person name="Nolan M."/>
            <person name="Sikorski J."/>
            <person name="Jando M."/>
            <person name="Lucas S."/>
            <person name="Lapidus A."/>
            <person name="Glavina Del Rio T."/>
            <person name="Chen F."/>
            <person name="Tice H."/>
            <person name="Pitluck S."/>
            <person name="Cheng J.F."/>
            <person name="Chertkov O."/>
            <person name="Sims D."/>
            <person name="Meincke L."/>
            <person name="Brettin T."/>
            <person name="Han C."/>
            <person name="Detter J.C."/>
            <person name="Bruce D."/>
            <person name="Goodwin L."/>
            <person name="Land M."/>
            <person name="Hauser L."/>
            <person name="Chang Y.J."/>
            <person name="Jeffries C.D."/>
            <person name="Ivanova N."/>
            <person name="Mavromatis K."/>
            <person name="Mikhailova N."/>
            <person name="Chen A."/>
            <person name="Palaniappan K."/>
            <person name="Chain P."/>
            <person name="Rohde M."/>
            <person name="Goker M."/>
            <person name="Bristow J."/>
            <person name="Eisen J.A."/>
            <person name="Markowitz V."/>
            <person name="Hugenholtz P."/>
            <person name="Kyrpides N.C."/>
            <person name="Klenk H.P."/>
        </authorList>
    </citation>
    <scope>NUCLEOTIDE SEQUENCE [LARGE SCALE GENOMIC DNA]</scope>
    <source>
        <strain evidence="9">ATCC 12428 / DSM 43021 / JCM 3005 / NI 9100</strain>
    </source>
</reference>
<keyword evidence="9" id="KW-1185">Reference proteome</keyword>
<evidence type="ECO:0000313" key="8">
    <source>
        <dbReference type="EMBL" id="ACZ84330.1"/>
    </source>
</evidence>
<dbReference type="OrthoDB" id="9807815at2"/>
<dbReference type="eggNOG" id="COG2246">
    <property type="taxonomic scope" value="Bacteria"/>
</dbReference>
<dbReference type="Pfam" id="PF04138">
    <property type="entry name" value="GtrA_DPMS_TM"/>
    <property type="match status" value="1"/>
</dbReference>
<dbReference type="STRING" id="479432.Sros_1335"/>
<name>D2BD89_STRRD</name>
<dbReference type="AlphaFoldDB" id="D2BD89"/>
<evidence type="ECO:0000256" key="4">
    <source>
        <dbReference type="ARBA" id="ARBA00022989"/>
    </source>
</evidence>
<dbReference type="KEGG" id="sro:Sros_1335"/>
<organism evidence="8 9">
    <name type="scientific">Streptosporangium roseum (strain ATCC 12428 / DSM 43021 / JCM 3005 / KCTC 9067 / NCIMB 10171 / NRRL 2505 / NI 9100)</name>
    <dbReference type="NCBI Taxonomy" id="479432"/>
    <lineage>
        <taxon>Bacteria</taxon>
        <taxon>Bacillati</taxon>
        <taxon>Actinomycetota</taxon>
        <taxon>Actinomycetes</taxon>
        <taxon>Streptosporangiales</taxon>
        <taxon>Streptosporangiaceae</taxon>
        <taxon>Streptosporangium</taxon>
    </lineage>
</organism>
<evidence type="ECO:0000256" key="1">
    <source>
        <dbReference type="ARBA" id="ARBA00004141"/>
    </source>
</evidence>
<evidence type="ECO:0000256" key="3">
    <source>
        <dbReference type="ARBA" id="ARBA00022692"/>
    </source>
</evidence>
<proteinExistence type="inferred from homology"/>
<accession>D2BD89</accession>
<dbReference type="HOGENOM" id="CLU_083873_0_1_11"/>
<keyword evidence="3 6" id="KW-0812">Transmembrane</keyword>
<evidence type="ECO:0000313" key="9">
    <source>
        <dbReference type="Proteomes" id="UP000002029"/>
    </source>
</evidence>
<feature type="domain" description="GtrA/DPMS transmembrane" evidence="7">
    <location>
        <begin position="81"/>
        <end position="201"/>
    </location>
</feature>
<evidence type="ECO:0000259" key="7">
    <source>
        <dbReference type="Pfam" id="PF04138"/>
    </source>
</evidence>
<dbReference type="GO" id="GO:0000271">
    <property type="term" value="P:polysaccharide biosynthetic process"/>
    <property type="evidence" value="ECO:0007669"/>
    <property type="project" value="InterPro"/>
</dbReference>
<dbReference type="PANTHER" id="PTHR38459">
    <property type="entry name" value="PROPHAGE BACTOPRENOL-LINKED GLUCOSE TRANSLOCASE HOMOLOG"/>
    <property type="match status" value="1"/>
</dbReference>